<keyword evidence="5" id="KW-0812">Transmembrane</keyword>
<dbReference type="VEuPathDB" id="FungiDB:PV09_00242"/>
<dbReference type="InterPro" id="IPR021765">
    <property type="entry name" value="UstYa-like"/>
</dbReference>
<evidence type="ECO:0000256" key="5">
    <source>
        <dbReference type="SAM" id="Phobius"/>
    </source>
</evidence>
<dbReference type="STRING" id="253628.A0A0D2ARL4"/>
<dbReference type="HOGENOM" id="CLU_042941_4_0_1"/>
<comment type="pathway">
    <text evidence="1">Mycotoxin biosynthesis.</text>
</comment>
<comment type="similarity">
    <text evidence="3">Belongs to the ustYa family.</text>
</comment>
<evidence type="ECO:0000313" key="6">
    <source>
        <dbReference type="EMBL" id="KIW09338.1"/>
    </source>
</evidence>
<dbReference type="PANTHER" id="PTHR33365">
    <property type="entry name" value="YALI0B05434P"/>
    <property type="match status" value="1"/>
</dbReference>
<dbReference type="GO" id="GO:0016491">
    <property type="term" value="F:oxidoreductase activity"/>
    <property type="evidence" value="ECO:0007669"/>
    <property type="project" value="UniProtKB-KW"/>
</dbReference>
<evidence type="ECO:0008006" key="8">
    <source>
        <dbReference type="Google" id="ProtNLM"/>
    </source>
</evidence>
<keyword evidence="5" id="KW-0472">Membrane</keyword>
<keyword evidence="5" id="KW-1133">Transmembrane helix</keyword>
<keyword evidence="7" id="KW-1185">Reference proteome</keyword>
<sequence length="263" mass="29958">MPNSIDIATCEKAPFLEESHRASASTSSEDGDDSRPMLENTSHPWKARQTRWLRSPWMFCLDLCLIALVFIFAGRRLDAGTVQLQGDVTGFVPHFGQKVTVFRSHPEFISNHTSLDSLRKARQAWIDFLPRGQGYIAVSTEDMQKYDLPKPVEYKGSYSLGTSWMHGLHCLYVVMSEYDMLAMGMRQPGYDTWHMDHCIDYLRQLIVCSGDMALAGGDIPGGSSFLNVPHVCKNYDQMYKYLEEHRDSDAYQFGSHETHYVPP</sequence>
<feature type="transmembrane region" description="Helical" evidence="5">
    <location>
        <begin position="56"/>
        <end position="74"/>
    </location>
</feature>
<evidence type="ECO:0000256" key="2">
    <source>
        <dbReference type="ARBA" id="ARBA00023002"/>
    </source>
</evidence>
<dbReference type="Proteomes" id="UP000053259">
    <property type="component" value="Unassembled WGS sequence"/>
</dbReference>
<reference evidence="6 7" key="1">
    <citation type="submission" date="2015-01" db="EMBL/GenBank/DDBJ databases">
        <title>The Genome Sequence of Ochroconis gallopava CBS43764.</title>
        <authorList>
            <consortium name="The Broad Institute Genomics Platform"/>
            <person name="Cuomo C."/>
            <person name="de Hoog S."/>
            <person name="Gorbushina A."/>
            <person name="Stielow B."/>
            <person name="Teixiera M."/>
            <person name="Abouelleil A."/>
            <person name="Chapman S.B."/>
            <person name="Priest M."/>
            <person name="Young S.K."/>
            <person name="Wortman J."/>
            <person name="Nusbaum C."/>
            <person name="Birren B."/>
        </authorList>
    </citation>
    <scope>NUCLEOTIDE SEQUENCE [LARGE SCALE GENOMIC DNA]</scope>
    <source>
        <strain evidence="6 7">CBS 43764</strain>
    </source>
</reference>
<accession>A0A0D2ARL4</accession>
<keyword evidence="2" id="KW-0560">Oxidoreductase</keyword>
<dbReference type="RefSeq" id="XP_016219207.1">
    <property type="nucleotide sequence ID" value="XM_016352950.1"/>
</dbReference>
<name>A0A0D2ARL4_9PEZI</name>
<dbReference type="EMBL" id="KN847529">
    <property type="protein sequence ID" value="KIW09338.1"/>
    <property type="molecule type" value="Genomic_DNA"/>
</dbReference>
<proteinExistence type="inferred from homology"/>
<dbReference type="OrthoDB" id="3687641at2759"/>
<feature type="region of interest" description="Disordered" evidence="4">
    <location>
        <begin position="18"/>
        <end position="41"/>
    </location>
</feature>
<gene>
    <name evidence="6" type="ORF">PV09_00242</name>
</gene>
<dbReference type="PANTHER" id="PTHR33365:SF11">
    <property type="entry name" value="TAT PATHWAY SIGNAL SEQUENCE"/>
    <property type="match status" value="1"/>
</dbReference>
<dbReference type="Pfam" id="PF11807">
    <property type="entry name" value="UstYa"/>
    <property type="match status" value="1"/>
</dbReference>
<protein>
    <recommendedName>
        <fullName evidence="8">Oxidase ustYa</fullName>
    </recommendedName>
</protein>
<evidence type="ECO:0000256" key="3">
    <source>
        <dbReference type="ARBA" id="ARBA00035112"/>
    </source>
</evidence>
<dbReference type="GeneID" id="27308215"/>
<evidence type="ECO:0000313" key="7">
    <source>
        <dbReference type="Proteomes" id="UP000053259"/>
    </source>
</evidence>
<evidence type="ECO:0000256" key="4">
    <source>
        <dbReference type="SAM" id="MobiDB-lite"/>
    </source>
</evidence>
<dbReference type="InParanoid" id="A0A0D2ARL4"/>
<evidence type="ECO:0000256" key="1">
    <source>
        <dbReference type="ARBA" id="ARBA00004685"/>
    </source>
</evidence>
<dbReference type="AlphaFoldDB" id="A0A0D2ARL4"/>
<organism evidence="6 7">
    <name type="scientific">Verruconis gallopava</name>
    <dbReference type="NCBI Taxonomy" id="253628"/>
    <lineage>
        <taxon>Eukaryota</taxon>
        <taxon>Fungi</taxon>
        <taxon>Dikarya</taxon>
        <taxon>Ascomycota</taxon>
        <taxon>Pezizomycotina</taxon>
        <taxon>Dothideomycetes</taxon>
        <taxon>Pleosporomycetidae</taxon>
        <taxon>Venturiales</taxon>
        <taxon>Sympoventuriaceae</taxon>
        <taxon>Verruconis</taxon>
    </lineage>
</organism>
<dbReference type="GO" id="GO:0043386">
    <property type="term" value="P:mycotoxin biosynthetic process"/>
    <property type="evidence" value="ECO:0007669"/>
    <property type="project" value="InterPro"/>
</dbReference>